<comment type="caution">
    <text evidence="2">The sequence shown here is derived from an EMBL/GenBank/DDBJ whole genome shotgun (WGS) entry which is preliminary data.</text>
</comment>
<reference evidence="2 3" key="1">
    <citation type="journal article" date="2019" name="Commun. Biol.">
        <title>The bagworm genome reveals a unique fibroin gene that provides high tensile strength.</title>
        <authorList>
            <person name="Kono N."/>
            <person name="Nakamura H."/>
            <person name="Ohtoshi R."/>
            <person name="Tomita M."/>
            <person name="Numata K."/>
            <person name="Arakawa K."/>
        </authorList>
    </citation>
    <scope>NUCLEOTIDE SEQUENCE [LARGE SCALE GENOMIC DNA]</scope>
</reference>
<dbReference type="EMBL" id="BGZK01000098">
    <property type="protein sequence ID" value="GBP18549.1"/>
    <property type="molecule type" value="Genomic_DNA"/>
</dbReference>
<evidence type="ECO:0000256" key="1">
    <source>
        <dbReference type="SAM" id="MobiDB-lite"/>
    </source>
</evidence>
<sequence length="127" mass="14359">MGHRNSHSPDEMQQRKLSLQFTFRATAPLIEEFMGREIDFIQSSDCLCSLQAADGRRRETRAASRRPAGGGGAPRARPPHLVQSVSAERRRRFVVYFECSRFRLRQHARDLSLCLPLRSVSSSSTGV</sequence>
<organism evidence="2 3">
    <name type="scientific">Eumeta variegata</name>
    <name type="common">Bagworm moth</name>
    <name type="synonym">Eumeta japonica</name>
    <dbReference type="NCBI Taxonomy" id="151549"/>
    <lineage>
        <taxon>Eukaryota</taxon>
        <taxon>Metazoa</taxon>
        <taxon>Ecdysozoa</taxon>
        <taxon>Arthropoda</taxon>
        <taxon>Hexapoda</taxon>
        <taxon>Insecta</taxon>
        <taxon>Pterygota</taxon>
        <taxon>Neoptera</taxon>
        <taxon>Endopterygota</taxon>
        <taxon>Lepidoptera</taxon>
        <taxon>Glossata</taxon>
        <taxon>Ditrysia</taxon>
        <taxon>Tineoidea</taxon>
        <taxon>Psychidae</taxon>
        <taxon>Oiketicinae</taxon>
        <taxon>Eumeta</taxon>
    </lineage>
</organism>
<keyword evidence="3" id="KW-1185">Reference proteome</keyword>
<evidence type="ECO:0000313" key="2">
    <source>
        <dbReference type="EMBL" id="GBP18549.1"/>
    </source>
</evidence>
<gene>
    <name evidence="2" type="ORF">EVAR_13010_1</name>
</gene>
<protein>
    <submittedName>
        <fullName evidence="2">Uncharacterized protein</fullName>
    </submittedName>
</protein>
<dbReference type="Proteomes" id="UP000299102">
    <property type="component" value="Unassembled WGS sequence"/>
</dbReference>
<accession>A0A4C1TWZ4</accession>
<proteinExistence type="predicted"/>
<name>A0A4C1TWZ4_EUMVA</name>
<evidence type="ECO:0000313" key="3">
    <source>
        <dbReference type="Proteomes" id="UP000299102"/>
    </source>
</evidence>
<dbReference type="AlphaFoldDB" id="A0A4C1TWZ4"/>
<feature type="region of interest" description="Disordered" evidence="1">
    <location>
        <begin position="55"/>
        <end position="83"/>
    </location>
</feature>